<keyword evidence="3 8" id="KW-0547">Nucleotide-binding</keyword>
<evidence type="ECO:0000256" key="9">
    <source>
        <dbReference type="RuleBase" id="RU363038"/>
    </source>
</evidence>
<dbReference type="SUPFAM" id="SSF52374">
    <property type="entry name" value="Nucleotidylyl transferase"/>
    <property type="match status" value="1"/>
</dbReference>
<feature type="short sequence motif" description="'HIGH' region" evidence="8">
    <location>
        <begin position="122"/>
        <end position="132"/>
    </location>
</feature>
<comment type="catalytic activity">
    <reaction evidence="7 8">
        <text>tRNA(Arg) + L-arginine + ATP = L-arginyl-tRNA(Arg) + AMP + diphosphate</text>
        <dbReference type="Rhea" id="RHEA:20301"/>
        <dbReference type="Rhea" id="RHEA-COMP:9658"/>
        <dbReference type="Rhea" id="RHEA-COMP:9673"/>
        <dbReference type="ChEBI" id="CHEBI:30616"/>
        <dbReference type="ChEBI" id="CHEBI:32682"/>
        <dbReference type="ChEBI" id="CHEBI:33019"/>
        <dbReference type="ChEBI" id="CHEBI:78442"/>
        <dbReference type="ChEBI" id="CHEBI:78513"/>
        <dbReference type="ChEBI" id="CHEBI:456215"/>
        <dbReference type="EC" id="6.1.1.19"/>
    </reaction>
</comment>
<dbReference type="Pfam" id="PF03485">
    <property type="entry name" value="Arg_tRNA_synt_N"/>
    <property type="match status" value="1"/>
</dbReference>
<dbReference type="RefSeq" id="WP_377499570.1">
    <property type="nucleotide sequence ID" value="NZ_JBHMDO010000042.1"/>
</dbReference>
<reference evidence="12 13" key="1">
    <citation type="submission" date="2024-09" db="EMBL/GenBank/DDBJ databases">
        <authorList>
            <person name="Sun Q."/>
            <person name="Mori K."/>
        </authorList>
    </citation>
    <scope>NUCLEOTIDE SEQUENCE [LARGE SCALE GENOMIC DNA]</scope>
    <source>
        <strain evidence="12 13">TISTR 2452</strain>
    </source>
</reference>
<dbReference type="NCBIfam" id="TIGR00456">
    <property type="entry name" value="argS"/>
    <property type="match status" value="1"/>
</dbReference>
<evidence type="ECO:0000259" key="11">
    <source>
        <dbReference type="SMART" id="SM01016"/>
    </source>
</evidence>
<dbReference type="PRINTS" id="PR01038">
    <property type="entry name" value="TRNASYNTHARG"/>
</dbReference>
<feature type="domain" description="Arginyl tRNA synthetase N-terminal" evidence="11">
    <location>
        <begin position="2"/>
        <end position="84"/>
    </location>
</feature>
<dbReference type="Gene3D" id="3.30.1360.70">
    <property type="entry name" value="Arginyl tRNA synthetase N-terminal domain"/>
    <property type="match status" value="1"/>
</dbReference>
<dbReference type="SMART" id="SM00836">
    <property type="entry name" value="DALR_1"/>
    <property type="match status" value="1"/>
</dbReference>
<dbReference type="Gene3D" id="3.40.50.620">
    <property type="entry name" value="HUPs"/>
    <property type="match status" value="1"/>
</dbReference>
<feature type="domain" description="DALR anticodon binding" evidence="10">
    <location>
        <begin position="450"/>
        <end position="614"/>
    </location>
</feature>
<keyword evidence="4 8" id="KW-0067">ATP-binding</keyword>
<evidence type="ECO:0000259" key="10">
    <source>
        <dbReference type="SMART" id="SM00836"/>
    </source>
</evidence>
<dbReference type="InterPro" id="IPR035684">
    <property type="entry name" value="ArgRS_core"/>
</dbReference>
<dbReference type="SUPFAM" id="SSF47323">
    <property type="entry name" value="Anticodon-binding domain of a subclass of class I aminoacyl-tRNA synthetases"/>
    <property type="match status" value="1"/>
</dbReference>
<accession>A0ABV5KVW0</accession>
<evidence type="ECO:0000256" key="4">
    <source>
        <dbReference type="ARBA" id="ARBA00022840"/>
    </source>
</evidence>
<dbReference type="InterPro" id="IPR005148">
    <property type="entry name" value="Arg-tRNA-synth_N"/>
</dbReference>
<dbReference type="InterPro" id="IPR009080">
    <property type="entry name" value="tRNAsynth_Ia_anticodon-bd"/>
</dbReference>
<dbReference type="PANTHER" id="PTHR11956:SF5">
    <property type="entry name" value="ARGININE--TRNA LIGASE, CYTOPLASMIC"/>
    <property type="match status" value="1"/>
</dbReference>
<gene>
    <name evidence="8 12" type="primary">argS</name>
    <name evidence="12" type="ORF">ACFFSY_25775</name>
</gene>
<dbReference type="SUPFAM" id="SSF55190">
    <property type="entry name" value="Arginyl-tRNA synthetase (ArgRS), N-terminal 'additional' domain"/>
    <property type="match status" value="1"/>
</dbReference>
<evidence type="ECO:0000313" key="13">
    <source>
        <dbReference type="Proteomes" id="UP001589747"/>
    </source>
</evidence>
<comment type="caution">
    <text evidence="12">The sequence shown here is derived from an EMBL/GenBank/DDBJ whole genome shotgun (WGS) entry which is preliminary data.</text>
</comment>
<evidence type="ECO:0000256" key="8">
    <source>
        <dbReference type="HAMAP-Rule" id="MF_00123"/>
    </source>
</evidence>
<evidence type="ECO:0000313" key="12">
    <source>
        <dbReference type="EMBL" id="MFB9329361.1"/>
    </source>
</evidence>
<name>A0ABV5KVW0_9BACL</name>
<evidence type="ECO:0000256" key="5">
    <source>
        <dbReference type="ARBA" id="ARBA00022917"/>
    </source>
</evidence>
<keyword evidence="8" id="KW-0963">Cytoplasm</keyword>
<dbReference type="InterPro" id="IPR036695">
    <property type="entry name" value="Arg-tRNA-synth_N_sf"/>
</dbReference>
<dbReference type="EMBL" id="JBHMDO010000042">
    <property type="protein sequence ID" value="MFB9329361.1"/>
    <property type="molecule type" value="Genomic_DNA"/>
</dbReference>
<dbReference type="Pfam" id="PF05746">
    <property type="entry name" value="DALR_1"/>
    <property type="match status" value="1"/>
</dbReference>
<dbReference type="EC" id="6.1.1.19" evidence="8"/>
<sequence>MRKYKAIIAREITNLLENVDAANIEGLIEYPPNPEMGDLSLPCFKLSKLLRKPPQAIAEELKSRINLGEVERIEAVSGYLNFYLDSARFAVSVIGEALAQGTRYGSRNIGDGARVVIDYSSPNIAKPFHIAHLRSTVIGNALYRIHKFLGYDCVGINHLGDWGTQFGKLIVAYRLWGDAQTVEQDGIDELLRLYVKFHEEADGNPSLEDEARSWFVRMEQGDGDALALWRWFVDISLAEFRRIYELLGVFFDSYAGESFYNDRMEAVVAELREKALLEEDGGAWLVRLEAYDMPPALMLKKDGSSLYHTRDITAALYRKEVYDFCKAIYVTDYAQNLHFAQWFKVVELMGRDWAKDLVHVPFGRVSLEGASLSTRRGNVLKLEDVLNQAIAKTREIMESRPQPIEDLDAAARQVGVGAIIFNDLSSGRIKDIDFKWEDVLNFDGESGPYVQYTHARACSVLAKAKAAGLASGQAADGAAPIGSEGGDAAGEVVVIGREDGRASDTASLNGTVVNGIVSNAALTGLPMNDATVRLVKELSLFGEKVELAMHKLEPSIVARYLIDLSQTFNRFYHECRIMAEEEGVRNARLALVRAVKITLGNGLSLIGLAAPEKI</sequence>
<evidence type="ECO:0000256" key="7">
    <source>
        <dbReference type="ARBA" id="ARBA00049339"/>
    </source>
</evidence>
<dbReference type="GO" id="GO:0004814">
    <property type="term" value="F:arginine-tRNA ligase activity"/>
    <property type="evidence" value="ECO:0007669"/>
    <property type="project" value="UniProtKB-EC"/>
</dbReference>
<dbReference type="HAMAP" id="MF_00123">
    <property type="entry name" value="Arg_tRNA_synth"/>
    <property type="match status" value="1"/>
</dbReference>
<organism evidence="12 13">
    <name type="scientific">Paenibacillus aurantiacus</name>
    <dbReference type="NCBI Taxonomy" id="1936118"/>
    <lineage>
        <taxon>Bacteria</taxon>
        <taxon>Bacillati</taxon>
        <taxon>Bacillota</taxon>
        <taxon>Bacilli</taxon>
        <taxon>Bacillales</taxon>
        <taxon>Paenibacillaceae</taxon>
        <taxon>Paenibacillus</taxon>
    </lineage>
</organism>
<evidence type="ECO:0000256" key="2">
    <source>
        <dbReference type="ARBA" id="ARBA00022598"/>
    </source>
</evidence>
<dbReference type="SMART" id="SM01016">
    <property type="entry name" value="Arg_tRNA_synt_N"/>
    <property type="match status" value="1"/>
</dbReference>
<comment type="subunit">
    <text evidence="8">Monomer.</text>
</comment>
<dbReference type="PANTHER" id="PTHR11956">
    <property type="entry name" value="ARGINYL-TRNA SYNTHETASE"/>
    <property type="match status" value="1"/>
</dbReference>
<dbReference type="CDD" id="cd00671">
    <property type="entry name" value="ArgRS_core"/>
    <property type="match status" value="1"/>
</dbReference>
<dbReference type="CDD" id="cd07956">
    <property type="entry name" value="Anticodon_Ia_Arg"/>
    <property type="match status" value="1"/>
</dbReference>
<comment type="similarity">
    <text evidence="1 8 9">Belongs to the class-I aminoacyl-tRNA synthetase family.</text>
</comment>
<keyword evidence="2 8" id="KW-0436">Ligase</keyword>
<keyword evidence="13" id="KW-1185">Reference proteome</keyword>
<keyword evidence="5 8" id="KW-0648">Protein biosynthesis</keyword>
<proteinExistence type="inferred from homology"/>
<dbReference type="Proteomes" id="UP001589747">
    <property type="component" value="Unassembled WGS sequence"/>
</dbReference>
<protein>
    <recommendedName>
        <fullName evidence="8">Arginine--tRNA ligase</fullName>
        <ecNumber evidence="8">6.1.1.19</ecNumber>
    </recommendedName>
    <alternativeName>
        <fullName evidence="8">Arginyl-tRNA synthetase</fullName>
        <shortName evidence="8">ArgRS</shortName>
    </alternativeName>
</protein>
<dbReference type="Gene3D" id="1.10.730.10">
    <property type="entry name" value="Isoleucyl-tRNA Synthetase, Domain 1"/>
    <property type="match status" value="1"/>
</dbReference>
<dbReference type="InterPro" id="IPR008909">
    <property type="entry name" value="DALR_anticod-bd"/>
</dbReference>
<evidence type="ECO:0000256" key="6">
    <source>
        <dbReference type="ARBA" id="ARBA00023146"/>
    </source>
</evidence>
<dbReference type="InterPro" id="IPR001278">
    <property type="entry name" value="Arg-tRNA-ligase"/>
</dbReference>
<dbReference type="Pfam" id="PF00750">
    <property type="entry name" value="tRNA-synt_1d"/>
    <property type="match status" value="1"/>
</dbReference>
<evidence type="ECO:0000256" key="1">
    <source>
        <dbReference type="ARBA" id="ARBA00005594"/>
    </source>
</evidence>
<dbReference type="InterPro" id="IPR014729">
    <property type="entry name" value="Rossmann-like_a/b/a_fold"/>
</dbReference>
<evidence type="ECO:0000256" key="3">
    <source>
        <dbReference type="ARBA" id="ARBA00022741"/>
    </source>
</evidence>
<keyword evidence="6 8" id="KW-0030">Aminoacyl-tRNA synthetase</keyword>
<comment type="subcellular location">
    <subcellularLocation>
        <location evidence="8">Cytoplasm</location>
    </subcellularLocation>
</comment>